<sequence length="129" mass="14468">MKLKNHRRRKEHFLLPDGEVVGAGRQRRPAERRELQERNDTLISALCAGMANRHAALFTSQTLSVPSPGREDEHFYTTGVLVVRRENAALTLTLRVTSQGGAHPVAFRSRLVLFRLLNATRAKGDVNLT</sequence>
<dbReference type="AlphaFoldDB" id="A0A4Z2H8H5"/>
<evidence type="ECO:0000313" key="1">
    <source>
        <dbReference type="EMBL" id="TNN61555.1"/>
    </source>
</evidence>
<accession>A0A4Z2H8H5</accession>
<dbReference type="Proteomes" id="UP000314294">
    <property type="component" value="Unassembled WGS sequence"/>
</dbReference>
<comment type="caution">
    <text evidence="1">The sequence shown here is derived from an EMBL/GenBank/DDBJ whole genome shotgun (WGS) entry which is preliminary data.</text>
</comment>
<organism evidence="1 2">
    <name type="scientific">Liparis tanakae</name>
    <name type="common">Tanaka's snailfish</name>
    <dbReference type="NCBI Taxonomy" id="230148"/>
    <lineage>
        <taxon>Eukaryota</taxon>
        <taxon>Metazoa</taxon>
        <taxon>Chordata</taxon>
        <taxon>Craniata</taxon>
        <taxon>Vertebrata</taxon>
        <taxon>Euteleostomi</taxon>
        <taxon>Actinopterygii</taxon>
        <taxon>Neopterygii</taxon>
        <taxon>Teleostei</taxon>
        <taxon>Neoteleostei</taxon>
        <taxon>Acanthomorphata</taxon>
        <taxon>Eupercaria</taxon>
        <taxon>Perciformes</taxon>
        <taxon>Cottioidei</taxon>
        <taxon>Cottales</taxon>
        <taxon>Liparidae</taxon>
        <taxon>Liparis</taxon>
    </lineage>
</organism>
<evidence type="ECO:0000313" key="2">
    <source>
        <dbReference type="Proteomes" id="UP000314294"/>
    </source>
</evidence>
<keyword evidence="2" id="KW-1185">Reference proteome</keyword>
<proteinExistence type="predicted"/>
<protein>
    <submittedName>
        <fullName evidence="1">Uncharacterized protein</fullName>
    </submittedName>
</protein>
<reference evidence="1 2" key="1">
    <citation type="submission" date="2019-03" db="EMBL/GenBank/DDBJ databases">
        <title>First draft genome of Liparis tanakae, snailfish: a comprehensive survey of snailfish specific genes.</title>
        <authorList>
            <person name="Kim W."/>
            <person name="Song I."/>
            <person name="Jeong J.-H."/>
            <person name="Kim D."/>
            <person name="Kim S."/>
            <person name="Ryu S."/>
            <person name="Song J.Y."/>
            <person name="Lee S.K."/>
        </authorList>
    </citation>
    <scope>NUCLEOTIDE SEQUENCE [LARGE SCALE GENOMIC DNA]</scope>
    <source>
        <tissue evidence="1">Muscle</tissue>
    </source>
</reference>
<gene>
    <name evidence="1" type="ORF">EYF80_028167</name>
</gene>
<dbReference type="EMBL" id="SRLO01000313">
    <property type="protein sequence ID" value="TNN61555.1"/>
    <property type="molecule type" value="Genomic_DNA"/>
</dbReference>
<name>A0A4Z2H8H5_9TELE</name>